<organism evidence="1 2">
    <name type="scientific">Eumeta variegata</name>
    <name type="common">Bagworm moth</name>
    <name type="synonym">Eumeta japonica</name>
    <dbReference type="NCBI Taxonomy" id="151549"/>
    <lineage>
        <taxon>Eukaryota</taxon>
        <taxon>Metazoa</taxon>
        <taxon>Ecdysozoa</taxon>
        <taxon>Arthropoda</taxon>
        <taxon>Hexapoda</taxon>
        <taxon>Insecta</taxon>
        <taxon>Pterygota</taxon>
        <taxon>Neoptera</taxon>
        <taxon>Endopterygota</taxon>
        <taxon>Lepidoptera</taxon>
        <taxon>Glossata</taxon>
        <taxon>Ditrysia</taxon>
        <taxon>Tineoidea</taxon>
        <taxon>Psychidae</taxon>
        <taxon>Oiketicinae</taxon>
        <taxon>Eumeta</taxon>
    </lineage>
</organism>
<evidence type="ECO:0000313" key="1">
    <source>
        <dbReference type="EMBL" id="GBP71441.1"/>
    </source>
</evidence>
<dbReference type="OrthoDB" id="407509at2759"/>
<comment type="caution">
    <text evidence="1">The sequence shown here is derived from an EMBL/GenBank/DDBJ whole genome shotgun (WGS) entry which is preliminary data.</text>
</comment>
<evidence type="ECO:0000313" key="2">
    <source>
        <dbReference type="Proteomes" id="UP000299102"/>
    </source>
</evidence>
<dbReference type="Proteomes" id="UP000299102">
    <property type="component" value="Unassembled WGS sequence"/>
</dbReference>
<gene>
    <name evidence="1" type="ORF">EVAR_46246_1</name>
</gene>
<sequence>MIIQRFGQSQMTKIRNRDNRIVSSNPEIPIEIMKFCGNYMLTEHAPAPTVHDDNDPRAALTRHYTDDIPDVSLGEIEISLGHLKNGKGFSADGITTEFLKTVGFRS</sequence>
<reference evidence="1 2" key="1">
    <citation type="journal article" date="2019" name="Commun. Biol.">
        <title>The bagworm genome reveals a unique fibroin gene that provides high tensile strength.</title>
        <authorList>
            <person name="Kono N."/>
            <person name="Nakamura H."/>
            <person name="Ohtoshi R."/>
            <person name="Tomita M."/>
            <person name="Numata K."/>
            <person name="Arakawa K."/>
        </authorList>
    </citation>
    <scope>NUCLEOTIDE SEQUENCE [LARGE SCALE GENOMIC DNA]</scope>
</reference>
<protein>
    <submittedName>
        <fullName evidence="1">Uncharacterized protein</fullName>
    </submittedName>
</protein>
<keyword evidence="2" id="KW-1185">Reference proteome</keyword>
<accession>A0A4C1Y5E0</accession>
<dbReference type="EMBL" id="BGZK01001109">
    <property type="protein sequence ID" value="GBP71441.1"/>
    <property type="molecule type" value="Genomic_DNA"/>
</dbReference>
<name>A0A4C1Y5E0_EUMVA</name>
<proteinExistence type="predicted"/>
<dbReference type="AlphaFoldDB" id="A0A4C1Y5E0"/>